<keyword evidence="12" id="KW-1185">Reference proteome</keyword>
<dbReference type="Gene3D" id="1.20.81.30">
    <property type="entry name" value="Type II secretion system (T2SS), domain F"/>
    <property type="match status" value="2"/>
</dbReference>
<organism evidence="11 12">
    <name type="scientific">Pontibacterium sinense</name>
    <dbReference type="NCBI Taxonomy" id="2781979"/>
    <lineage>
        <taxon>Bacteria</taxon>
        <taxon>Pseudomonadati</taxon>
        <taxon>Pseudomonadota</taxon>
        <taxon>Gammaproteobacteria</taxon>
        <taxon>Oceanospirillales</taxon>
        <taxon>Oceanospirillaceae</taxon>
        <taxon>Pontibacterium</taxon>
    </lineage>
</organism>
<dbReference type="FunFam" id="1.20.81.30:FF:000001">
    <property type="entry name" value="Type II secretion system protein F"/>
    <property type="match status" value="2"/>
</dbReference>
<keyword evidence="4" id="KW-0997">Cell inner membrane</keyword>
<feature type="transmembrane region" description="Helical" evidence="9">
    <location>
        <begin position="381"/>
        <end position="402"/>
    </location>
</feature>
<dbReference type="InterPro" id="IPR018076">
    <property type="entry name" value="T2SS_GspF_dom"/>
</dbReference>
<feature type="transmembrane region" description="Helical" evidence="9">
    <location>
        <begin position="220"/>
        <end position="243"/>
    </location>
</feature>
<feature type="compositionally biased region" description="Basic and acidic residues" evidence="8">
    <location>
        <begin position="1"/>
        <end position="24"/>
    </location>
</feature>
<keyword evidence="7 9" id="KW-0472">Membrane</keyword>
<accession>A0A8J7K5D9</accession>
<comment type="subcellular location">
    <subcellularLocation>
        <location evidence="1">Cell inner membrane</location>
        <topology evidence="1">Multi-pass membrane protein</topology>
    </subcellularLocation>
</comment>
<evidence type="ECO:0000256" key="5">
    <source>
        <dbReference type="ARBA" id="ARBA00022692"/>
    </source>
</evidence>
<reference evidence="11" key="1">
    <citation type="submission" date="2020-10" db="EMBL/GenBank/DDBJ databases">
        <title>Bacterium isolated from coastal waters sediment.</title>
        <authorList>
            <person name="Chen R.-J."/>
            <person name="Lu D.-C."/>
            <person name="Zhu K.-L."/>
            <person name="Du Z.-J."/>
        </authorList>
    </citation>
    <scope>NUCLEOTIDE SEQUENCE</scope>
    <source>
        <strain evidence="11">N1Y112</strain>
    </source>
</reference>
<keyword evidence="5 9" id="KW-0812">Transmembrane</keyword>
<keyword evidence="6 9" id="KW-1133">Transmembrane helix</keyword>
<comment type="caution">
    <text evidence="11">The sequence shown here is derived from an EMBL/GenBank/DDBJ whole genome shotgun (WGS) entry which is preliminary data.</text>
</comment>
<dbReference type="PANTHER" id="PTHR30012:SF4">
    <property type="entry name" value="MSHA BIOGENESIS PROTEIN MSHG"/>
    <property type="match status" value="1"/>
</dbReference>
<evidence type="ECO:0000256" key="4">
    <source>
        <dbReference type="ARBA" id="ARBA00022519"/>
    </source>
</evidence>
<evidence type="ECO:0000256" key="8">
    <source>
        <dbReference type="SAM" id="MobiDB-lite"/>
    </source>
</evidence>
<gene>
    <name evidence="11" type="ORF">IOQ59_06085</name>
</gene>
<sequence length="410" mass="45369">MPHFEYEGRNSEGEKAHGRVEADGRSQAASQLLADGITPIRITPISQAAKDDKKGSGEIRLKFLEKVSVDELIMFSRQMYSLTKAGVPLTRAMRGLAGSLRNQMLQEAVTELSDDLDKGNTLSAAMNKHPKIFSDLYTSIIHVGENTGRLDASFAQMAAYLELERNTVKNVKQATRYPTFVFITIAAAMVVINIFVIPAFKSVFESLGGGVPWQTQVLIGISNFMVDWWHLLLAIMVAGYVFFKRWKKTESGELQWDKSKLRFPLIGSIFYRVILGRFTRTFSMVLKAGVPIEQGLMVVSRAVGNKYIGGKVAGMRQAIERGESFTQSAARTGMFSPLVMQMLAVGEETGQVDQMLSEAADFYEEEVDYDLKNLATAIEPILIMIIGGMVLVLALGVFLPLWELSTAIKG</sequence>
<feature type="domain" description="Type II secretion system protein GspF" evidence="10">
    <location>
        <begin position="278"/>
        <end position="400"/>
    </location>
</feature>
<evidence type="ECO:0000256" key="6">
    <source>
        <dbReference type="ARBA" id="ARBA00022989"/>
    </source>
</evidence>
<dbReference type="RefSeq" id="WP_193952388.1">
    <property type="nucleotide sequence ID" value="NZ_JADEYS010000005.1"/>
</dbReference>
<dbReference type="PANTHER" id="PTHR30012">
    <property type="entry name" value="GENERAL SECRETION PATHWAY PROTEIN"/>
    <property type="match status" value="1"/>
</dbReference>
<dbReference type="Pfam" id="PF00482">
    <property type="entry name" value="T2SSF"/>
    <property type="match status" value="2"/>
</dbReference>
<dbReference type="Proteomes" id="UP000640333">
    <property type="component" value="Unassembled WGS sequence"/>
</dbReference>
<dbReference type="GO" id="GO:0005886">
    <property type="term" value="C:plasma membrane"/>
    <property type="evidence" value="ECO:0007669"/>
    <property type="project" value="UniProtKB-SubCell"/>
</dbReference>
<keyword evidence="3" id="KW-1003">Cell membrane</keyword>
<feature type="region of interest" description="Disordered" evidence="8">
    <location>
        <begin position="1"/>
        <end position="28"/>
    </location>
</feature>
<evidence type="ECO:0000313" key="11">
    <source>
        <dbReference type="EMBL" id="MBE9396830.1"/>
    </source>
</evidence>
<feature type="domain" description="Type II secretion system protein GspF" evidence="10">
    <location>
        <begin position="75"/>
        <end position="198"/>
    </location>
</feature>
<evidence type="ECO:0000259" key="10">
    <source>
        <dbReference type="Pfam" id="PF00482"/>
    </source>
</evidence>
<feature type="transmembrane region" description="Helical" evidence="9">
    <location>
        <begin position="179"/>
        <end position="200"/>
    </location>
</feature>
<proteinExistence type="inferred from homology"/>
<evidence type="ECO:0000256" key="2">
    <source>
        <dbReference type="ARBA" id="ARBA00005745"/>
    </source>
</evidence>
<evidence type="ECO:0000313" key="12">
    <source>
        <dbReference type="Proteomes" id="UP000640333"/>
    </source>
</evidence>
<dbReference type="EMBL" id="JADEYS010000005">
    <property type="protein sequence ID" value="MBE9396830.1"/>
    <property type="molecule type" value="Genomic_DNA"/>
</dbReference>
<evidence type="ECO:0000256" key="1">
    <source>
        <dbReference type="ARBA" id="ARBA00004429"/>
    </source>
</evidence>
<comment type="similarity">
    <text evidence="2">Belongs to the GSP F family.</text>
</comment>
<protein>
    <submittedName>
        <fullName evidence="11">Type II secretion system F family protein</fullName>
    </submittedName>
</protein>
<dbReference type="InterPro" id="IPR042094">
    <property type="entry name" value="T2SS_GspF_sf"/>
</dbReference>
<dbReference type="InterPro" id="IPR003004">
    <property type="entry name" value="GspF/PilC"/>
</dbReference>
<dbReference type="AlphaFoldDB" id="A0A8J7K5D9"/>
<evidence type="ECO:0000256" key="3">
    <source>
        <dbReference type="ARBA" id="ARBA00022475"/>
    </source>
</evidence>
<evidence type="ECO:0000256" key="7">
    <source>
        <dbReference type="ARBA" id="ARBA00023136"/>
    </source>
</evidence>
<dbReference type="PRINTS" id="PR00812">
    <property type="entry name" value="BCTERIALGSPF"/>
</dbReference>
<dbReference type="GO" id="GO:0015628">
    <property type="term" value="P:protein secretion by the type II secretion system"/>
    <property type="evidence" value="ECO:0007669"/>
    <property type="project" value="TreeGrafter"/>
</dbReference>
<name>A0A8J7K5D9_9GAMM</name>
<evidence type="ECO:0000256" key="9">
    <source>
        <dbReference type="SAM" id="Phobius"/>
    </source>
</evidence>